<dbReference type="NCBIfam" id="NF033542">
    <property type="entry name" value="transpos_IS110"/>
    <property type="match status" value="1"/>
</dbReference>
<evidence type="ECO:0000259" key="2">
    <source>
        <dbReference type="Pfam" id="PF02371"/>
    </source>
</evidence>
<organism evidence="3 4">
    <name type="scientific">Candidatus Mycobacterium methanotrophicum</name>
    <dbReference type="NCBI Taxonomy" id="2943498"/>
    <lineage>
        <taxon>Bacteria</taxon>
        <taxon>Bacillati</taxon>
        <taxon>Actinomycetota</taxon>
        <taxon>Actinomycetes</taxon>
        <taxon>Mycobacteriales</taxon>
        <taxon>Mycobacteriaceae</taxon>
        <taxon>Mycobacterium</taxon>
    </lineage>
</organism>
<evidence type="ECO:0000313" key="3">
    <source>
        <dbReference type="EMBL" id="UQX13650.1"/>
    </source>
</evidence>
<proteinExistence type="predicted"/>
<evidence type="ECO:0000313" key="4">
    <source>
        <dbReference type="Proteomes" id="UP001056610"/>
    </source>
</evidence>
<geneLocation type="plasmid" evidence="3 4">
    <name>unnamed</name>
</geneLocation>
<feature type="domain" description="Transposase IS116/IS110/IS902 C-terminal" evidence="2">
    <location>
        <begin position="272"/>
        <end position="356"/>
    </location>
</feature>
<dbReference type="Proteomes" id="UP001056610">
    <property type="component" value="Plasmid unnamed"/>
</dbReference>
<reference evidence="3" key="1">
    <citation type="submission" date="2022-05" db="EMBL/GenBank/DDBJ databases">
        <title>A methanotrophic Mycobacterium dominates a cave microbial ecosystem.</title>
        <authorList>
            <person name="Van Spanning R.J.M."/>
            <person name="Guan Q."/>
            <person name="Melkonian C."/>
            <person name="Gallant J."/>
            <person name="Polerecky L."/>
            <person name="Flot J.-F."/>
            <person name="Brandt B.W."/>
            <person name="Braster M."/>
            <person name="Iturbe Espinoza P."/>
            <person name="Aerts J."/>
            <person name="Meima-Franke M."/>
            <person name="Piersma S.R."/>
            <person name="Bunduc C."/>
            <person name="Ummels R."/>
            <person name="Pain A."/>
            <person name="Fleming E.J."/>
            <person name="van der Wel N."/>
            <person name="Gherman V.D."/>
            <person name="Sarbu S.M."/>
            <person name="Bodelier P.L.E."/>
            <person name="Bitter W."/>
        </authorList>
    </citation>
    <scope>NUCLEOTIDE SEQUENCE</scope>
    <source>
        <strain evidence="3">Sulfur Cave</strain>
        <plasmid evidence="3">unnamed</plasmid>
    </source>
</reference>
<dbReference type="Pfam" id="PF01548">
    <property type="entry name" value="DEDD_Tnp_IS110"/>
    <property type="match status" value="1"/>
</dbReference>
<dbReference type="InterPro" id="IPR003346">
    <property type="entry name" value="Transposase_20"/>
</dbReference>
<sequence length="446" mass="48568">MLYVGDDWAEDHHDVELMDSAGRRLARARLPEGAAGIARLHAMIGAELGADADMAEVAIGIETDRGPWVAALIAAGYTVYAVNPLSVARYRERHSVSGAKSDPADAHTLADMVRTDSHQLRPVAGDSAAAEAVKVVARSHKTMIWDRTRHTQRLRHALREYFPAALEAFDDLDAADALELLGRAPDPASAAKLNRSQIRAALKHAGRRDIDTKTSRIQDALRGEQLGRDPVITTAYAAATRSIVAVLTTLNEQIAILQEQVEEHFHRHPDAEIILSQPGLGPILGARVLAEFGDDPARYADAKARKNYAGTSPITRASGKKKVVLARFVHQDRLIDALMTQAFSALRASPGARAYYDKQRARGLGHNPALRQLANRLVGILHGCLKDLLTFPWVAFEARTGLFSGPRQWPGQVCDLPFRLPGGRIEARGSRVAKGHREATRSALDA</sequence>
<dbReference type="PANTHER" id="PTHR33055:SF3">
    <property type="entry name" value="PUTATIVE TRANSPOSASE FOR IS117-RELATED"/>
    <property type="match status" value="1"/>
</dbReference>
<accession>A0ABY4QU29</accession>
<protein>
    <submittedName>
        <fullName evidence="3">IS110 family transposase</fullName>
    </submittedName>
</protein>
<evidence type="ECO:0000259" key="1">
    <source>
        <dbReference type="Pfam" id="PF01548"/>
    </source>
</evidence>
<keyword evidence="4" id="KW-1185">Reference proteome</keyword>
<feature type="domain" description="Transposase IS110-like N-terminal" evidence="1">
    <location>
        <begin position="4"/>
        <end position="163"/>
    </location>
</feature>
<keyword evidence="3" id="KW-0614">Plasmid</keyword>
<dbReference type="Pfam" id="PF02371">
    <property type="entry name" value="Transposase_20"/>
    <property type="match status" value="1"/>
</dbReference>
<name>A0ABY4QU29_9MYCO</name>
<dbReference type="PANTHER" id="PTHR33055">
    <property type="entry name" value="TRANSPOSASE FOR INSERTION SEQUENCE ELEMENT IS1111A"/>
    <property type="match status" value="1"/>
</dbReference>
<dbReference type="InterPro" id="IPR002525">
    <property type="entry name" value="Transp_IS110-like_N"/>
</dbReference>
<gene>
    <name evidence="3" type="ORF">M5I08_25825</name>
</gene>
<dbReference type="InterPro" id="IPR047650">
    <property type="entry name" value="Transpos_IS110"/>
</dbReference>
<dbReference type="EMBL" id="CP097321">
    <property type="protein sequence ID" value="UQX13650.1"/>
    <property type="molecule type" value="Genomic_DNA"/>
</dbReference>